<dbReference type="Proteomes" id="UP000264146">
    <property type="component" value="Chromosome"/>
</dbReference>
<evidence type="ECO:0000313" key="6">
    <source>
        <dbReference type="EMBL" id="SUM85877.1"/>
    </source>
</evidence>
<reference evidence="5 7" key="2">
    <citation type="submission" date="2020-11" db="EMBL/GenBank/DDBJ databases">
        <authorList>
            <consortium name="Pathogen Informatics"/>
        </authorList>
    </citation>
    <scope>NUCLEOTIDE SEQUENCE [LARGE SCALE GENOMIC DNA]</scope>
    <source>
        <strain evidence="5 7">NCTC12218</strain>
    </source>
</reference>
<dbReference type="InterPro" id="IPR004843">
    <property type="entry name" value="Calcineurin-like_PHP"/>
</dbReference>
<evidence type="ECO:0000313" key="5">
    <source>
        <dbReference type="EMBL" id="CAD7358493.1"/>
    </source>
</evidence>
<dbReference type="InterPro" id="IPR015914">
    <property type="entry name" value="PAPs_N"/>
</dbReference>
<dbReference type="InterPro" id="IPR039331">
    <property type="entry name" value="PAPs-like"/>
</dbReference>
<dbReference type="SUPFAM" id="SSF49363">
    <property type="entry name" value="Purple acid phosphatase, N-terminal domain"/>
    <property type="match status" value="1"/>
</dbReference>
<dbReference type="RefSeq" id="WP_126496245.1">
    <property type="nucleotide sequence ID" value="NZ_LR962863.1"/>
</dbReference>
<evidence type="ECO:0000259" key="3">
    <source>
        <dbReference type="Pfam" id="PF00149"/>
    </source>
</evidence>
<evidence type="ECO:0000313" key="7">
    <source>
        <dbReference type="Proteomes" id="UP000264146"/>
    </source>
</evidence>
<evidence type="ECO:0000256" key="2">
    <source>
        <dbReference type="SAM" id="SignalP"/>
    </source>
</evidence>
<feature type="domain" description="Purple acid phosphatase N-terminal" evidence="4">
    <location>
        <begin position="63"/>
        <end position="214"/>
    </location>
</feature>
<dbReference type="Gene3D" id="2.60.40.380">
    <property type="entry name" value="Purple acid phosphatase-like, N-terminal"/>
    <property type="match status" value="1"/>
</dbReference>
<dbReference type="EMBL" id="LR962863">
    <property type="protein sequence ID" value="CAD7358493.1"/>
    <property type="molecule type" value="Genomic_DNA"/>
</dbReference>
<accession>A0A7Z7QMR7</accession>
<keyword evidence="1 2" id="KW-0732">Signal</keyword>
<gene>
    <name evidence="6" type="ORF">NCTC12218_00074</name>
</gene>
<sequence>MRGFKRKSLVLSAVMSASMIVTTVVPSSVEASANSGEAQPQGKKIQLQHQKPKVADVPTNNHPNRIITNINGKTKSEMGFSWYTTNQFKDAKVWVSQSKDFKHAKSFKAKSKKVNSKYLERDKAGNIIFTDIEKDDEGKPVKKNGKPKVNGYYTDKNVGGPAWTSGDQHGETDLINTPEYTYKAKAKNLKPNTQYYYKVGSEKGSKSPVGTFKTAGNKGDAFRFVQYTDTQNAFWNEHVRNEAAFGADTLKNAIKTAGNPNFVLHTGDFVETAQVEDEWKDLYEKSRPSFMSRPVVAAAGNHDEYALNEDDDKLLGAFNDHVNVPEENHAVNGGSYYSFDYNGAHMVVANTNDNKKSKDNPDEKAMGKAQMKWIKKDIKKARQNGAKWIILNLHKPMYSKSYHALSDKDVKKVRDELTKTIDDLDVDLVLQGHDHVLSRTYPLEHTSTKNSFVNAKKEDAKQFVGQDHVTYYDHPKGAVYVLPNTGGTKEYDSIYDRSLAHIKKVRPELSWLDQKKLDHYNSLFKIGKQPQKTDAFNNKHENNRDSSNQNFSVYEVKGNQLKVKIYQLSGDISKGEQRHIQLVDEFGISKD</sequence>
<dbReference type="Pfam" id="PF00149">
    <property type="entry name" value="Metallophos"/>
    <property type="match status" value="1"/>
</dbReference>
<dbReference type="Gene3D" id="3.60.21.10">
    <property type="match status" value="1"/>
</dbReference>
<feature type="domain" description="Calcineurin-like phosphoesterase" evidence="3">
    <location>
        <begin position="223"/>
        <end position="436"/>
    </location>
</feature>
<dbReference type="InterPro" id="IPR029052">
    <property type="entry name" value="Metallo-depent_PP-like"/>
</dbReference>
<evidence type="ECO:0000256" key="1">
    <source>
        <dbReference type="ARBA" id="ARBA00022729"/>
    </source>
</evidence>
<dbReference type="EMBL" id="UHEF01000001">
    <property type="protein sequence ID" value="SUM85877.1"/>
    <property type="molecule type" value="Genomic_DNA"/>
</dbReference>
<dbReference type="PANTHER" id="PTHR22953:SF153">
    <property type="entry name" value="PURPLE ACID PHOSPHATASE"/>
    <property type="match status" value="1"/>
</dbReference>
<evidence type="ECO:0000259" key="4">
    <source>
        <dbReference type="Pfam" id="PF16656"/>
    </source>
</evidence>
<dbReference type="GO" id="GO:0046872">
    <property type="term" value="F:metal ion binding"/>
    <property type="evidence" value="ECO:0007669"/>
    <property type="project" value="InterPro"/>
</dbReference>
<name>A0A7Z7QMR7_STASC</name>
<proteinExistence type="predicted"/>
<feature type="chain" id="PRO_5041101815" evidence="2">
    <location>
        <begin position="24"/>
        <end position="591"/>
    </location>
</feature>
<feature type="signal peptide" evidence="2">
    <location>
        <begin position="1"/>
        <end position="23"/>
    </location>
</feature>
<reference evidence="6" key="1">
    <citation type="submission" date="2018-06" db="EMBL/GenBank/DDBJ databases">
        <authorList>
            <consortium name="Pathogen Informatics"/>
            <person name="Doyle S."/>
        </authorList>
    </citation>
    <scope>NUCLEOTIDE SEQUENCE [LARGE SCALE GENOMIC DNA]</scope>
    <source>
        <strain evidence="6">NCTC12218</strain>
    </source>
</reference>
<dbReference type="Pfam" id="PF16656">
    <property type="entry name" value="Pur_ac_phosph_N"/>
    <property type="match status" value="1"/>
</dbReference>
<dbReference type="InterPro" id="IPR008963">
    <property type="entry name" value="Purple_acid_Pase-like_N"/>
</dbReference>
<dbReference type="PANTHER" id="PTHR22953">
    <property type="entry name" value="ACID PHOSPHATASE RELATED"/>
    <property type="match status" value="1"/>
</dbReference>
<dbReference type="GO" id="GO:0003993">
    <property type="term" value="F:acid phosphatase activity"/>
    <property type="evidence" value="ECO:0007669"/>
    <property type="project" value="InterPro"/>
</dbReference>
<dbReference type="SUPFAM" id="SSF56300">
    <property type="entry name" value="Metallo-dependent phosphatases"/>
    <property type="match status" value="1"/>
</dbReference>
<protein>
    <submittedName>
        <fullName evidence="6">Purple acid phosphatase</fullName>
    </submittedName>
</protein>
<dbReference type="AlphaFoldDB" id="A0A7Z7QMR7"/>
<organism evidence="6">
    <name type="scientific">Staphylococcus schleiferi</name>
    <dbReference type="NCBI Taxonomy" id="1295"/>
    <lineage>
        <taxon>Bacteria</taxon>
        <taxon>Bacillati</taxon>
        <taxon>Bacillota</taxon>
        <taxon>Bacilli</taxon>
        <taxon>Bacillales</taxon>
        <taxon>Staphylococcaceae</taxon>
        <taxon>Staphylococcus</taxon>
    </lineage>
</organism>